<keyword evidence="7 8" id="KW-0472">Membrane</keyword>
<dbReference type="PROSITE" id="PS50893">
    <property type="entry name" value="ABC_TRANSPORTER_2"/>
    <property type="match status" value="1"/>
</dbReference>
<dbReference type="Pfam" id="PF03412">
    <property type="entry name" value="Peptidase_C39"/>
    <property type="match status" value="1"/>
</dbReference>
<dbReference type="Proteomes" id="UP001597557">
    <property type="component" value="Unassembled WGS sequence"/>
</dbReference>
<dbReference type="PANTHER" id="PTHR43394">
    <property type="entry name" value="ATP-DEPENDENT PERMEASE MDL1, MITOCHONDRIAL"/>
    <property type="match status" value="1"/>
</dbReference>
<evidence type="ECO:0000256" key="3">
    <source>
        <dbReference type="ARBA" id="ARBA00022741"/>
    </source>
</evidence>
<reference evidence="13" key="1">
    <citation type="journal article" date="2019" name="Int. J. Syst. Evol. Microbiol.">
        <title>The Global Catalogue of Microorganisms (GCM) 10K type strain sequencing project: providing services to taxonomists for standard genome sequencing and annotation.</title>
        <authorList>
            <consortium name="The Broad Institute Genomics Platform"/>
            <consortium name="The Broad Institute Genome Sequencing Center for Infectious Disease"/>
            <person name="Wu L."/>
            <person name="Ma J."/>
        </authorList>
    </citation>
    <scope>NUCLEOTIDE SEQUENCE [LARGE SCALE GENOMIC DNA]</scope>
    <source>
        <strain evidence="13">KCTC 22437</strain>
    </source>
</reference>
<name>A0ABW5YBX2_9SPHI</name>
<dbReference type="EMBL" id="JBHUPD010000001">
    <property type="protein sequence ID" value="MFD2872296.1"/>
    <property type="molecule type" value="Genomic_DNA"/>
</dbReference>
<dbReference type="InterPro" id="IPR017871">
    <property type="entry name" value="ABC_transporter-like_CS"/>
</dbReference>
<evidence type="ECO:0000256" key="4">
    <source>
        <dbReference type="ARBA" id="ARBA00022801"/>
    </source>
</evidence>
<protein>
    <submittedName>
        <fullName evidence="12">Peptidase domain-containing ABC transporter</fullName>
    </submittedName>
</protein>
<evidence type="ECO:0000313" key="12">
    <source>
        <dbReference type="EMBL" id="MFD2872296.1"/>
    </source>
</evidence>
<feature type="transmembrane region" description="Helical" evidence="8">
    <location>
        <begin position="406"/>
        <end position="433"/>
    </location>
</feature>
<evidence type="ECO:0000259" key="11">
    <source>
        <dbReference type="PROSITE" id="PS50990"/>
    </source>
</evidence>
<dbReference type="SUPFAM" id="SSF52540">
    <property type="entry name" value="P-loop containing nucleoside triphosphate hydrolases"/>
    <property type="match status" value="1"/>
</dbReference>
<proteinExistence type="predicted"/>
<gene>
    <name evidence="12" type="ORF">ACFS5N_07455</name>
</gene>
<dbReference type="InterPro" id="IPR036640">
    <property type="entry name" value="ABC1_TM_sf"/>
</dbReference>
<dbReference type="PANTHER" id="PTHR43394:SF1">
    <property type="entry name" value="ATP-BINDING CASSETTE SUB-FAMILY B MEMBER 10, MITOCHONDRIAL"/>
    <property type="match status" value="1"/>
</dbReference>
<dbReference type="SUPFAM" id="SSF90123">
    <property type="entry name" value="ABC transporter transmembrane region"/>
    <property type="match status" value="1"/>
</dbReference>
<comment type="subcellular location">
    <subcellularLocation>
        <location evidence="1">Cell membrane</location>
        <topology evidence="1">Multi-pass membrane protein</topology>
    </subcellularLocation>
</comment>
<dbReference type="InterPro" id="IPR005074">
    <property type="entry name" value="Peptidase_C39"/>
</dbReference>
<dbReference type="Gene3D" id="3.40.50.300">
    <property type="entry name" value="P-loop containing nucleotide triphosphate hydrolases"/>
    <property type="match status" value="1"/>
</dbReference>
<dbReference type="InterPro" id="IPR011527">
    <property type="entry name" value="ABC1_TM_dom"/>
</dbReference>
<evidence type="ECO:0000259" key="9">
    <source>
        <dbReference type="PROSITE" id="PS50893"/>
    </source>
</evidence>
<comment type="caution">
    <text evidence="12">The sequence shown here is derived from an EMBL/GenBank/DDBJ whole genome shotgun (WGS) entry which is preliminary data.</text>
</comment>
<dbReference type="RefSeq" id="WP_377183789.1">
    <property type="nucleotide sequence ID" value="NZ_JBHUPD010000001.1"/>
</dbReference>
<keyword evidence="3" id="KW-0547">Nucleotide-binding</keyword>
<dbReference type="Pfam" id="PF00664">
    <property type="entry name" value="ABC_membrane"/>
    <property type="match status" value="1"/>
</dbReference>
<dbReference type="PROSITE" id="PS50929">
    <property type="entry name" value="ABC_TM1F"/>
    <property type="match status" value="1"/>
</dbReference>
<evidence type="ECO:0000256" key="5">
    <source>
        <dbReference type="ARBA" id="ARBA00022840"/>
    </source>
</evidence>
<evidence type="ECO:0000256" key="6">
    <source>
        <dbReference type="ARBA" id="ARBA00022989"/>
    </source>
</evidence>
<dbReference type="PROSITE" id="PS00211">
    <property type="entry name" value="ABC_TRANSPORTER_1"/>
    <property type="match status" value="1"/>
</dbReference>
<feature type="transmembrane region" description="Helical" evidence="8">
    <location>
        <begin position="170"/>
        <end position="191"/>
    </location>
</feature>
<evidence type="ECO:0000256" key="7">
    <source>
        <dbReference type="ARBA" id="ARBA00023136"/>
    </source>
</evidence>
<dbReference type="InterPro" id="IPR003593">
    <property type="entry name" value="AAA+_ATPase"/>
</dbReference>
<feature type="domain" description="ABC transmembrane type-1" evidence="10">
    <location>
        <begin position="171"/>
        <end position="452"/>
    </location>
</feature>
<dbReference type="CDD" id="cd02418">
    <property type="entry name" value="Peptidase_C39B"/>
    <property type="match status" value="1"/>
</dbReference>
<feature type="transmembrane region" description="Helical" evidence="8">
    <location>
        <begin position="280"/>
        <end position="301"/>
    </location>
</feature>
<dbReference type="Gene3D" id="3.90.70.10">
    <property type="entry name" value="Cysteine proteinases"/>
    <property type="match status" value="1"/>
</dbReference>
<feature type="domain" description="Peptidase C39" evidence="11">
    <location>
        <begin position="8"/>
        <end position="127"/>
    </location>
</feature>
<feature type="transmembrane region" description="Helical" evidence="8">
    <location>
        <begin position="203"/>
        <end position="227"/>
    </location>
</feature>
<dbReference type="SMART" id="SM00382">
    <property type="entry name" value="AAA"/>
    <property type="match status" value="1"/>
</dbReference>
<evidence type="ECO:0000256" key="1">
    <source>
        <dbReference type="ARBA" id="ARBA00004651"/>
    </source>
</evidence>
<feature type="transmembrane region" description="Helical" evidence="8">
    <location>
        <begin position="307"/>
        <end position="328"/>
    </location>
</feature>
<keyword evidence="4" id="KW-0378">Hydrolase</keyword>
<organism evidence="12 13">
    <name type="scientific">Mucilaginibacter ximonensis</name>
    <dbReference type="NCBI Taxonomy" id="538021"/>
    <lineage>
        <taxon>Bacteria</taxon>
        <taxon>Pseudomonadati</taxon>
        <taxon>Bacteroidota</taxon>
        <taxon>Sphingobacteriia</taxon>
        <taxon>Sphingobacteriales</taxon>
        <taxon>Sphingobacteriaceae</taxon>
        <taxon>Mucilaginibacter</taxon>
    </lineage>
</organism>
<keyword evidence="5" id="KW-0067">ATP-binding</keyword>
<evidence type="ECO:0000313" key="13">
    <source>
        <dbReference type="Proteomes" id="UP001597557"/>
    </source>
</evidence>
<keyword evidence="2 8" id="KW-0812">Transmembrane</keyword>
<sequence length="728" mass="82035">MRFSFYKQLNAMDCGPTCLRMIAKHYGKHYNASTLRSRAGFNRGGVSMLGISETAEQIGFRTRSAQINFDKLLVAPVPAVLHWNKNHFVVLVDLTKRKAIIADPGRGMITYTKKEFLRYWISNRDEEFGEVGTVLLLEPTAAFYEEEGEKEHKLRWSVVAQYLKLSKKQFFLVFVSLIVTSMMQLILPFLTKSMVDVGINTHNLQFITIVLIAQLTLTLSSTVIGFIRSRLQLNISNVTNISILSDFLIKLTRLPVSYFETHQPGDTMQRIGDNRQIQSFLTGQTMSTLFSFFNFIVYATILITFNIQLFIAFAIGNFAYFGWVQLFMGIRRKLNYQSFELSSKANSATIELVQGMQEIRLNNAEQLKRWEWENIQVNVFKLGYKSMDYGQIQTIGGLFINQAKDIFISFMVAQMVVTGQLTFGAMLAVQYIIGSLSGPVSQFIGLSQVIQDAKISMERLNEVHGLEDEEPADKNLIAHLPENKDIIFDKLSFTYPGAGNEPVIEDINLIIPQGKVTAIVGVSGSGKTTLLKLLLKIYDQYDGEIKVGGSNFKNLSASFWRRQCGSVLQDGFIFNDTIAKNIAVGFEEIDKDRLLQSCRMANILTFIENLPNGFNTLLGGGGVGVSQGQKQRLLIARAVYKEPEYLFFDEATNALDANNEKEIVEHLNDFFTGRTVVVVAHRLSTVKNADKIVVLHQGKIAEEGTHKELTALKGRYYELVKNQLELGN</sequence>
<dbReference type="Gene3D" id="1.20.1560.10">
    <property type="entry name" value="ABC transporter type 1, transmembrane domain"/>
    <property type="match status" value="1"/>
</dbReference>
<evidence type="ECO:0000256" key="2">
    <source>
        <dbReference type="ARBA" id="ARBA00022692"/>
    </source>
</evidence>
<evidence type="ECO:0000259" key="10">
    <source>
        <dbReference type="PROSITE" id="PS50929"/>
    </source>
</evidence>
<evidence type="ECO:0000256" key="8">
    <source>
        <dbReference type="SAM" id="Phobius"/>
    </source>
</evidence>
<dbReference type="InterPro" id="IPR039421">
    <property type="entry name" value="Type_1_exporter"/>
</dbReference>
<keyword evidence="13" id="KW-1185">Reference proteome</keyword>
<dbReference type="Pfam" id="PF00005">
    <property type="entry name" value="ABC_tran"/>
    <property type="match status" value="1"/>
</dbReference>
<accession>A0ABW5YBX2</accession>
<keyword evidence="6 8" id="KW-1133">Transmembrane helix</keyword>
<dbReference type="PROSITE" id="PS50990">
    <property type="entry name" value="PEPTIDASE_C39"/>
    <property type="match status" value="1"/>
</dbReference>
<dbReference type="InterPro" id="IPR027417">
    <property type="entry name" value="P-loop_NTPase"/>
</dbReference>
<dbReference type="CDD" id="cd18571">
    <property type="entry name" value="ABC_6TM_peptidase_like"/>
    <property type="match status" value="1"/>
</dbReference>
<feature type="domain" description="ABC transporter" evidence="9">
    <location>
        <begin position="486"/>
        <end position="722"/>
    </location>
</feature>
<dbReference type="InterPro" id="IPR003439">
    <property type="entry name" value="ABC_transporter-like_ATP-bd"/>
</dbReference>